<feature type="compositionally biased region" description="Basic and acidic residues" evidence="1">
    <location>
        <begin position="38"/>
        <end position="47"/>
    </location>
</feature>
<evidence type="ECO:0000256" key="1">
    <source>
        <dbReference type="SAM" id="MobiDB-lite"/>
    </source>
</evidence>
<name>R0HUG2_9BRAS</name>
<feature type="region of interest" description="Disordered" evidence="1">
    <location>
        <begin position="1"/>
        <end position="150"/>
    </location>
</feature>
<feature type="compositionally biased region" description="Polar residues" evidence="1">
    <location>
        <begin position="176"/>
        <end position="186"/>
    </location>
</feature>
<dbReference type="OrthoDB" id="1930727at2759"/>
<dbReference type="AlphaFoldDB" id="R0HUG2"/>
<protein>
    <submittedName>
        <fullName evidence="2">Uncharacterized protein</fullName>
    </submittedName>
</protein>
<proteinExistence type="predicted"/>
<feature type="compositionally biased region" description="Basic residues" evidence="1">
    <location>
        <begin position="1"/>
        <end position="13"/>
    </location>
</feature>
<gene>
    <name evidence="2" type="ORF">CARUB_v10023887mg</name>
</gene>
<keyword evidence="3" id="KW-1185">Reference proteome</keyword>
<evidence type="ECO:0000313" key="2">
    <source>
        <dbReference type="EMBL" id="EOA27733.1"/>
    </source>
</evidence>
<feature type="compositionally biased region" description="Low complexity" evidence="1">
    <location>
        <begin position="70"/>
        <end position="81"/>
    </location>
</feature>
<dbReference type="EMBL" id="KB870808">
    <property type="protein sequence ID" value="EOA27733.1"/>
    <property type="molecule type" value="Genomic_DNA"/>
</dbReference>
<feature type="compositionally biased region" description="Basic and acidic residues" evidence="1">
    <location>
        <begin position="210"/>
        <end position="230"/>
    </location>
</feature>
<evidence type="ECO:0000313" key="3">
    <source>
        <dbReference type="Proteomes" id="UP000029121"/>
    </source>
</evidence>
<feature type="region of interest" description="Disordered" evidence="1">
    <location>
        <begin position="169"/>
        <end position="236"/>
    </location>
</feature>
<reference evidence="3" key="1">
    <citation type="journal article" date="2013" name="Nat. Genet.">
        <title>The Capsella rubella genome and the genomic consequences of rapid mating system evolution.</title>
        <authorList>
            <person name="Slotte T."/>
            <person name="Hazzouri K.M."/>
            <person name="Agren J.A."/>
            <person name="Koenig D."/>
            <person name="Maumus F."/>
            <person name="Guo Y.L."/>
            <person name="Steige K."/>
            <person name="Platts A.E."/>
            <person name="Escobar J.S."/>
            <person name="Newman L.K."/>
            <person name="Wang W."/>
            <person name="Mandakova T."/>
            <person name="Vello E."/>
            <person name="Smith L.M."/>
            <person name="Henz S.R."/>
            <person name="Steffen J."/>
            <person name="Takuno S."/>
            <person name="Brandvain Y."/>
            <person name="Coop G."/>
            <person name="Andolfatto P."/>
            <person name="Hu T.T."/>
            <person name="Blanchette M."/>
            <person name="Clark R.M."/>
            <person name="Quesneville H."/>
            <person name="Nordborg M."/>
            <person name="Gaut B.S."/>
            <person name="Lysak M.A."/>
            <person name="Jenkins J."/>
            <person name="Grimwood J."/>
            <person name="Chapman J."/>
            <person name="Prochnik S."/>
            <person name="Shu S."/>
            <person name="Rokhsar D."/>
            <person name="Schmutz J."/>
            <person name="Weigel D."/>
            <person name="Wright S.I."/>
        </authorList>
    </citation>
    <scope>NUCLEOTIDE SEQUENCE [LARGE SCALE GENOMIC DNA]</scope>
    <source>
        <strain evidence="3">cv. Monte Gargano</strain>
    </source>
</reference>
<accession>R0HUG2</accession>
<sequence length="258" mass="27317">MPPGSKKRKALKKKQQEQEATGAGTNNKGSNGHGNISGHDEHGNQDERESDGDLSSPGSQGNEEFGTRDPSLSPPSLSGLGKDTVKEKTDITRAQGVKGEEFIAVGRGTDHEGNGVDKPPNYFPETSTHNTRREISQEAGGTSTLKIVPGVDSVKPLGSAVSKAVISDKNEHVESSADSDSVLQKSVETKEKRRLKEAKEGNIPGSAADTSKEIKRGKESEVPECSEEKSLLPSGPPVVRTSWLSCCGLFDVAAGSER</sequence>
<dbReference type="Proteomes" id="UP000029121">
    <property type="component" value="Unassembled WGS sequence"/>
</dbReference>
<feature type="compositionally biased region" description="Polar residues" evidence="1">
    <location>
        <begin position="23"/>
        <end position="34"/>
    </location>
</feature>
<dbReference type="PANTHER" id="PTHR37187">
    <property type="entry name" value="EXPRESSED PROTEIN"/>
    <property type="match status" value="1"/>
</dbReference>
<dbReference type="KEGG" id="crb:17889087"/>
<organism evidence="2 3">
    <name type="scientific">Capsella rubella</name>
    <dbReference type="NCBI Taxonomy" id="81985"/>
    <lineage>
        <taxon>Eukaryota</taxon>
        <taxon>Viridiplantae</taxon>
        <taxon>Streptophyta</taxon>
        <taxon>Embryophyta</taxon>
        <taxon>Tracheophyta</taxon>
        <taxon>Spermatophyta</taxon>
        <taxon>Magnoliopsida</taxon>
        <taxon>eudicotyledons</taxon>
        <taxon>Gunneridae</taxon>
        <taxon>Pentapetalae</taxon>
        <taxon>rosids</taxon>
        <taxon>malvids</taxon>
        <taxon>Brassicales</taxon>
        <taxon>Brassicaceae</taxon>
        <taxon>Camelineae</taxon>
        <taxon>Capsella</taxon>
    </lineage>
</organism>
<dbReference type="PANTHER" id="PTHR37187:SF17">
    <property type="entry name" value="EXPRESSED PROTEIN"/>
    <property type="match status" value="1"/>
</dbReference>